<dbReference type="Proteomes" id="UP000215914">
    <property type="component" value="Unassembled WGS sequence"/>
</dbReference>
<gene>
    <name evidence="1" type="ORF">HanXRQr2_Chr14g0665591</name>
</gene>
<comment type="caution">
    <text evidence="1">The sequence shown here is derived from an EMBL/GenBank/DDBJ whole genome shotgun (WGS) entry which is preliminary data.</text>
</comment>
<evidence type="ECO:0000313" key="2">
    <source>
        <dbReference type="Proteomes" id="UP000215914"/>
    </source>
</evidence>
<name>A0A9K3ECD6_HELAN</name>
<dbReference type="AlphaFoldDB" id="A0A9K3ECD6"/>
<reference evidence="1" key="2">
    <citation type="submission" date="2020-06" db="EMBL/GenBank/DDBJ databases">
        <title>Helianthus annuus Genome sequencing and assembly Release 2.</title>
        <authorList>
            <person name="Gouzy J."/>
            <person name="Langlade N."/>
            <person name="Munos S."/>
        </authorList>
    </citation>
    <scope>NUCLEOTIDE SEQUENCE</scope>
    <source>
        <tissue evidence="1">Leaves</tissue>
    </source>
</reference>
<dbReference type="EMBL" id="MNCJ02000329">
    <property type="protein sequence ID" value="KAF5770992.1"/>
    <property type="molecule type" value="Genomic_DNA"/>
</dbReference>
<keyword evidence="2" id="KW-1185">Reference proteome</keyword>
<sequence>MEVVVMVIADKGRERSRLRANVMGRHVRAVCSIAPHSAGEHRNARRYGPKKKIRRDMDSGVMCELFEFFFFFSGFPPIKFKQCFLY</sequence>
<protein>
    <submittedName>
        <fullName evidence="1">Uncharacterized protein</fullName>
    </submittedName>
</protein>
<accession>A0A9K3ECD6</accession>
<evidence type="ECO:0000313" key="1">
    <source>
        <dbReference type="EMBL" id="KAF5770992.1"/>
    </source>
</evidence>
<reference evidence="1" key="1">
    <citation type="journal article" date="2017" name="Nature">
        <title>The sunflower genome provides insights into oil metabolism, flowering and Asterid evolution.</title>
        <authorList>
            <person name="Badouin H."/>
            <person name="Gouzy J."/>
            <person name="Grassa C.J."/>
            <person name="Murat F."/>
            <person name="Staton S.E."/>
            <person name="Cottret L."/>
            <person name="Lelandais-Briere C."/>
            <person name="Owens G.L."/>
            <person name="Carrere S."/>
            <person name="Mayjonade B."/>
            <person name="Legrand L."/>
            <person name="Gill N."/>
            <person name="Kane N.C."/>
            <person name="Bowers J.E."/>
            <person name="Hubner S."/>
            <person name="Bellec A."/>
            <person name="Berard A."/>
            <person name="Berges H."/>
            <person name="Blanchet N."/>
            <person name="Boniface M.C."/>
            <person name="Brunel D."/>
            <person name="Catrice O."/>
            <person name="Chaidir N."/>
            <person name="Claudel C."/>
            <person name="Donnadieu C."/>
            <person name="Faraut T."/>
            <person name="Fievet G."/>
            <person name="Helmstetter N."/>
            <person name="King M."/>
            <person name="Knapp S.J."/>
            <person name="Lai Z."/>
            <person name="Le Paslier M.C."/>
            <person name="Lippi Y."/>
            <person name="Lorenzon L."/>
            <person name="Mandel J.R."/>
            <person name="Marage G."/>
            <person name="Marchand G."/>
            <person name="Marquand E."/>
            <person name="Bret-Mestries E."/>
            <person name="Morien E."/>
            <person name="Nambeesan S."/>
            <person name="Nguyen T."/>
            <person name="Pegot-Espagnet P."/>
            <person name="Pouilly N."/>
            <person name="Raftis F."/>
            <person name="Sallet E."/>
            <person name="Schiex T."/>
            <person name="Thomas J."/>
            <person name="Vandecasteele C."/>
            <person name="Vares D."/>
            <person name="Vear F."/>
            <person name="Vautrin S."/>
            <person name="Crespi M."/>
            <person name="Mangin B."/>
            <person name="Burke J.M."/>
            <person name="Salse J."/>
            <person name="Munos S."/>
            <person name="Vincourt P."/>
            <person name="Rieseberg L.H."/>
            <person name="Langlade N.B."/>
        </authorList>
    </citation>
    <scope>NUCLEOTIDE SEQUENCE</scope>
    <source>
        <tissue evidence="1">Leaves</tissue>
    </source>
</reference>
<organism evidence="1 2">
    <name type="scientific">Helianthus annuus</name>
    <name type="common">Common sunflower</name>
    <dbReference type="NCBI Taxonomy" id="4232"/>
    <lineage>
        <taxon>Eukaryota</taxon>
        <taxon>Viridiplantae</taxon>
        <taxon>Streptophyta</taxon>
        <taxon>Embryophyta</taxon>
        <taxon>Tracheophyta</taxon>
        <taxon>Spermatophyta</taxon>
        <taxon>Magnoliopsida</taxon>
        <taxon>eudicotyledons</taxon>
        <taxon>Gunneridae</taxon>
        <taxon>Pentapetalae</taxon>
        <taxon>asterids</taxon>
        <taxon>campanulids</taxon>
        <taxon>Asterales</taxon>
        <taxon>Asteraceae</taxon>
        <taxon>Asteroideae</taxon>
        <taxon>Heliantheae alliance</taxon>
        <taxon>Heliantheae</taxon>
        <taxon>Helianthus</taxon>
    </lineage>
</organism>
<dbReference type="Gramene" id="mRNA:HanXRQr2_Chr14g0665591">
    <property type="protein sequence ID" value="CDS:HanXRQr2_Chr14g0665591.1"/>
    <property type="gene ID" value="HanXRQr2_Chr14g0665591"/>
</dbReference>
<proteinExistence type="predicted"/>